<protein>
    <recommendedName>
        <fullName evidence="1">Enoyl reductase (ER) domain-containing protein</fullName>
    </recommendedName>
</protein>
<feature type="domain" description="Enoyl reductase (ER)" evidence="1">
    <location>
        <begin position="13"/>
        <end position="288"/>
    </location>
</feature>
<dbReference type="InterPro" id="IPR013154">
    <property type="entry name" value="ADH-like_N"/>
</dbReference>
<proteinExistence type="predicted"/>
<dbReference type="CDD" id="cd08249">
    <property type="entry name" value="enoyl_reductase_like"/>
    <property type="match status" value="1"/>
</dbReference>
<dbReference type="InterPro" id="IPR011032">
    <property type="entry name" value="GroES-like_sf"/>
</dbReference>
<dbReference type="Pfam" id="PF00107">
    <property type="entry name" value="ADH_zinc_N"/>
    <property type="match status" value="1"/>
</dbReference>
<dbReference type="OrthoDB" id="3233595at2759"/>
<dbReference type="EMBL" id="GL377308">
    <property type="protein sequence ID" value="EFI95838.1"/>
    <property type="molecule type" value="Genomic_DNA"/>
</dbReference>
<dbReference type="InterPro" id="IPR047122">
    <property type="entry name" value="Trans-enoyl_RdTase-like"/>
</dbReference>
<dbReference type="InterPro" id="IPR013149">
    <property type="entry name" value="ADH-like_C"/>
</dbReference>
<dbReference type="InterPro" id="IPR036291">
    <property type="entry name" value="NAD(P)-bd_dom_sf"/>
</dbReference>
<dbReference type="InterPro" id="IPR020843">
    <property type="entry name" value="ER"/>
</dbReference>
<organism evidence="3">
    <name type="scientific">Schizophyllum commune (strain H4-8 / FGSC 9210)</name>
    <name type="common">Split gill fungus</name>
    <dbReference type="NCBI Taxonomy" id="578458"/>
    <lineage>
        <taxon>Eukaryota</taxon>
        <taxon>Fungi</taxon>
        <taxon>Dikarya</taxon>
        <taxon>Basidiomycota</taxon>
        <taxon>Agaricomycotina</taxon>
        <taxon>Agaricomycetes</taxon>
        <taxon>Agaricomycetidae</taxon>
        <taxon>Agaricales</taxon>
        <taxon>Schizophyllaceae</taxon>
        <taxon>Schizophyllum</taxon>
    </lineage>
</organism>
<dbReference type="GeneID" id="9588745"/>
<accession>D8QAI1</accession>
<evidence type="ECO:0000259" key="1">
    <source>
        <dbReference type="SMART" id="SM00829"/>
    </source>
</evidence>
<dbReference type="SMART" id="SM00829">
    <property type="entry name" value="PKS_ER"/>
    <property type="match status" value="1"/>
</dbReference>
<dbReference type="InParanoid" id="D8QAI1"/>
<dbReference type="PANTHER" id="PTHR45348">
    <property type="entry name" value="HYPOTHETICAL OXIDOREDUCTASE (EUROFUNG)"/>
    <property type="match status" value="1"/>
</dbReference>
<name>D8QAI1_SCHCM</name>
<dbReference type="STRING" id="578458.D8QAI1"/>
<evidence type="ECO:0000313" key="2">
    <source>
        <dbReference type="EMBL" id="EFI95838.1"/>
    </source>
</evidence>
<dbReference type="HOGENOM" id="CLU_026673_16_0_1"/>
<dbReference type="eggNOG" id="KOG1198">
    <property type="taxonomic scope" value="Eukaryota"/>
</dbReference>
<dbReference type="Proteomes" id="UP000007431">
    <property type="component" value="Unassembled WGS sequence"/>
</dbReference>
<sequence>MSSLPVYQISYLTSASVTIRTKLPIPTPGPGEVLIANAAVAANPKDWKVPHWSYAPDEAYVEGSDVAGTVAAVGEGVTEFAIGQRVAAFPKMLALENKWGAYQEYTVAPEATTFPIPDKTSFEEASTIPLAGMTGALGLFVMLGIPAPGSADVASNEGKALVLNGASTSVGAFTVQLAKRAGLYVVGIAGASKALALELGADIVVDYRERKDEASLVRAIVAATGGRPTPWAYDAISEGGSALMLARALAELNKENPAKVTVLMPTPEAEKTQFPATVTDVLTYVGTSYTEDESFAAPFYRQISRWLADEKEPFIPNRVRIMPNGLDDVAEGLALLLDKKVHGEKLVYRIKDTKSLKPKA</sequence>
<keyword evidence="3" id="KW-1185">Reference proteome</keyword>
<dbReference type="AlphaFoldDB" id="D8QAI1"/>
<reference evidence="2 3" key="1">
    <citation type="journal article" date="2010" name="Nat. Biotechnol.">
        <title>Genome sequence of the model mushroom Schizophyllum commune.</title>
        <authorList>
            <person name="Ohm R.A."/>
            <person name="de Jong J.F."/>
            <person name="Lugones L.G."/>
            <person name="Aerts A."/>
            <person name="Kothe E."/>
            <person name="Stajich J.E."/>
            <person name="de Vries R.P."/>
            <person name="Record E."/>
            <person name="Levasseur A."/>
            <person name="Baker S.E."/>
            <person name="Bartholomew K.A."/>
            <person name="Coutinho P.M."/>
            <person name="Erdmann S."/>
            <person name="Fowler T.J."/>
            <person name="Gathman A.C."/>
            <person name="Lombard V."/>
            <person name="Henrissat B."/>
            <person name="Knabe N."/>
            <person name="Kuees U."/>
            <person name="Lilly W.W."/>
            <person name="Lindquist E."/>
            <person name="Lucas S."/>
            <person name="Magnuson J.K."/>
            <person name="Piumi F."/>
            <person name="Raudaskoski M."/>
            <person name="Salamov A."/>
            <person name="Schmutz J."/>
            <person name="Schwarze F.W.M.R."/>
            <person name="vanKuyk P.A."/>
            <person name="Horton J.S."/>
            <person name="Grigoriev I.V."/>
            <person name="Woesten H.A.B."/>
        </authorList>
    </citation>
    <scope>NUCLEOTIDE SEQUENCE [LARGE SCALE GENOMIC DNA]</scope>
    <source>
        <strain evidence="3">H4-8 / FGSC 9210</strain>
    </source>
</reference>
<dbReference type="Gene3D" id="3.90.180.10">
    <property type="entry name" value="Medium-chain alcohol dehydrogenases, catalytic domain"/>
    <property type="match status" value="1"/>
</dbReference>
<dbReference type="GO" id="GO:0016651">
    <property type="term" value="F:oxidoreductase activity, acting on NAD(P)H"/>
    <property type="evidence" value="ECO:0007669"/>
    <property type="project" value="InterPro"/>
</dbReference>
<dbReference type="PANTHER" id="PTHR45348:SF5">
    <property type="entry name" value="OXIDOREDUCTASE, PUTATIVE (AFU_ORTHOLOGUE AFUA_8G01420)-RELATED"/>
    <property type="match status" value="1"/>
</dbReference>
<gene>
    <name evidence="2" type="ORF">SCHCODRAFT_236250</name>
</gene>
<dbReference type="KEGG" id="scm:SCHCO_02630552"/>
<dbReference type="RefSeq" id="XP_003030741.1">
    <property type="nucleotide sequence ID" value="XM_003030695.1"/>
</dbReference>
<dbReference type="SUPFAM" id="SSF51735">
    <property type="entry name" value="NAD(P)-binding Rossmann-fold domains"/>
    <property type="match status" value="1"/>
</dbReference>
<dbReference type="SUPFAM" id="SSF50129">
    <property type="entry name" value="GroES-like"/>
    <property type="match status" value="1"/>
</dbReference>
<dbReference type="OMA" id="CFHAVDA"/>
<evidence type="ECO:0000313" key="3">
    <source>
        <dbReference type="Proteomes" id="UP000007431"/>
    </source>
</evidence>
<dbReference type="VEuPathDB" id="FungiDB:SCHCODRAFT_02630552"/>
<dbReference type="Pfam" id="PF08240">
    <property type="entry name" value="ADH_N"/>
    <property type="match status" value="1"/>
</dbReference>
<dbReference type="Gene3D" id="3.40.50.720">
    <property type="entry name" value="NAD(P)-binding Rossmann-like Domain"/>
    <property type="match status" value="1"/>
</dbReference>